<dbReference type="AlphaFoldDB" id="A0A917VPG7"/>
<reference evidence="2" key="2">
    <citation type="submission" date="2020-09" db="EMBL/GenBank/DDBJ databases">
        <authorList>
            <person name="Sun Q."/>
            <person name="Zhou Y."/>
        </authorList>
    </citation>
    <scope>NUCLEOTIDE SEQUENCE</scope>
    <source>
        <strain evidence="2">CGMCC 4.3508</strain>
    </source>
</reference>
<gene>
    <name evidence="2" type="ORF">GCM10011588_20280</name>
</gene>
<evidence type="ECO:0000313" key="2">
    <source>
        <dbReference type="EMBL" id="GGL05771.1"/>
    </source>
</evidence>
<dbReference type="EMBL" id="BMMH01000003">
    <property type="protein sequence ID" value="GGL05771.1"/>
    <property type="molecule type" value="Genomic_DNA"/>
</dbReference>
<dbReference type="InterPro" id="IPR036689">
    <property type="entry name" value="ESAT-6-like_sf"/>
</dbReference>
<sequence>MGDPANGGYRVDLTELEAAGDRLGNLIGFLEDSLDQIEQRVGVLRQRWSGEAATAYDDAHAEWLDGVGDMKDGLLRMREAARTAHTNYTNAVTTNVAMLGRGAAPESGQ</sequence>
<keyword evidence="3" id="KW-1185">Reference proteome</keyword>
<reference evidence="2" key="1">
    <citation type="journal article" date="2014" name="Int. J. Syst. Evol. Microbiol.">
        <title>Complete genome sequence of Corynebacterium casei LMG S-19264T (=DSM 44701T), isolated from a smear-ripened cheese.</title>
        <authorList>
            <consortium name="US DOE Joint Genome Institute (JGI-PGF)"/>
            <person name="Walter F."/>
            <person name="Albersmeier A."/>
            <person name="Kalinowski J."/>
            <person name="Ruckert C."/>
        </authorList>
    </citation>
    <scope>NUCLEOTIDE SEQUENCE</scope>
    <source>
        <strain evidence="2">CGMCC 4.3508</strain>
    </source>
</reference>
<protein>
    <recommendedName>
        <fullName evidence="1">ESAT-6-like protein</fullName>
    </recommendedName>
</protein>
<accession>A0A917VPG7</accession>
<dbReference type="Gene3D" id="1.10.287.1060">
    <property type="entry name" value="ESAT-6-like"/>
    <property type="match status" value="1"/>
</dbReference>
<dbReference type="RefSeq" id="WP_058855835.1">
    <property type="nucleotide sequence ID" value="NZ_BMMH01000003.1"/>
</dbReference>
<comment type="caution">
    <text evidence="2">The sequence shown here is derived from an EMBL/GenBank/DDBJ whole genome shotgun (WGS) entry which is preliminary data.</text>
</comment>
<proteinExistence type="inferred from homology"/>
<dbReference type="Pfam" id="PF06013">
    <property type="entry name" value="WXG100"/>
    <property type="match status" value="1"/>
</dbReference>
<dbReference type="InterPro" id="IPR010310">
    <property type="entry name" value="T7SS_ESAT-6-like"/>
</dbReference>
<dbReference type="Proteomes" id="UP000638263">
    <property type="component" value="Unassembled WGS sequence"/>
</dbReference>
<dbReference type="NCBIfam" id="TIGR03930">
    <property type="entry name" value="WXG100_ESAT6"/>
    <property type="match status" value="1"/>
</dbReference>
<evidence type="ECO:0000313" key="3">
    <source>
        <dbReference type="Proteomes" id="UP000638263"/>
    </source>
</evidence>
<comment type="similarity">
    <text evidence="1">Belongs to the WXG100 family.</text>
</comment>
<evidence type="ECO:0000256" key="1">
    <source>
        <dbReference type="RuleBase" id="RU362001"/>
    </source>
</evidence>
<name>A0A917VPG7_9NOCA</name>
<organism evidence="2 3">
    <name type="scientific">Nocardia jinanensis</name>
    <dbReference type="NCBI Taxonomy" id="382504"/>
    <lineage>
        <taxon>Bacteria</taxon>
        <taxon>Bacillati</taxon>
        <taxon>Actinomycetota</taxon>
        <taxon>Actinomycetes</taxon>
        <taxon>Mycobacteriales</taxon>
        <taxon>Nocardiaceae</taxon>
        <taxon>Nocardia</taxon>
    </lineage>
</organism>
<dbReference type="SUPFAM" id="SSF140453">
    <property type="entry name" value="EsxAB dimer-like"/>
    <property type="match status" value="1"/>
</dbReference>